<evidence type="ECO:0000313" key="2">
    <source>
        <dbReference type="Proteomes" id="UP001151760"/>
    </source>
</evidence>
<organism evidence="1 2">
    <name type="scientific">Tanacetum coccineum</name>
    <dbReference type="NCBI Taxonomy" id="301880"/>
    <lineage>
        <taxon>Eukaryota</taxon>
        <taxon>Viridiplantae</taxon>
        <taxon>Streptophyta</taxon>
        <taxon>Embryophyta</taxon>
        <taxon>Tracheophyta</taxon>
        <taxon>Spermatophyta</taxon>
        <taxon>Magnoliopsida</taxon>
        <taxon>eudicotyledons</taxon>
        <taxon>Gunneridae</taxon>
        <taxon>Pentapetalae</taxon>
        <taxon>asterids</taxon>
        <taxon>campanulids</taxon>
        <taxon>Asterales</taxon>
        <taxon>Asteraceae</taxon>
        <taxon>Asteroideae</taxon>
        <taxon>Anthemideae</taxon>
        <taxon>Anthemidinae</taxon>
        <taxon>Tanacetum</taxon>
    </lineage>
</organism>
<protein>
    <submittedName>
        <fullName evidence="1">Uncharacterized protein</fullName>
    </submittedName>
</protein>
<sequence>MVCVTDILSHSYAPNIIFSLPDDSGWRNVLFCHLTIEFFLFRVSTQAQIPLKLINNAKKNNIKNHKRTLYYNLNLPSNALRHISAMTHFWGCYIEGTESESNEEANLTGPMGESSKKKKMKKFDVVTEGGDHIYLIEEQIKEKMRIKE</sequence>
<gene>
    <name evidence="1" type="ORF">Tco_0893599</name>
</gene>
<comment type="caution">
    <text evidence="1">The sequence shown here is derived from an EMBL/GenBank/DDBJ whole genome shotgun (WGS) entry which is preliminary data.</text>
</comment>
<dbReference type="EMBL" id="BQNB010014074">
    <property type="protein sequence ID" value="GJT23662.1"/>
    <property type="molecule type" value="Genomic_DNA"/>
</dbReference>
<reference evidence="1" key="2">
    <citation type="submission" date="2022-01" db="EMBL/GenBank/DDBJ databases">
        <authorList>
            <person name="Yamashiro T."/>
            <person name="Shiraishi A."/>
            <person name="Satake H."/>
            <person name="Nakayama K."/>
        </authorList>
    </citation>
    <scope>NUCLEOTIDE SEQUENCE</scope>
</reference>
<reference evidence="1" key="1">
    <citation type="journal article" date="2022" name="Int. J. Mol. Sci.">
        <title>Draft Genome of Tanacetum Coccineum: Genomic Comparison of Closely Related Tanacetum-Family Plants.</title>
        <authorList>
            <person name="Yamashiro T."/>
            <person name="Shiraishi A."/>
            <person name="Nakayama K."/>
            <person name="Satake H."/>
        </authorList>
    </citation>
    <scope>NUCLEOTIDE SEQUENCE</scope>
</reference>
<keyword evidence="2" id="KW-1185">Reference proteome</keyword>
<dbReference type="Proteomes" id="UP001151760">
    <property type="component" value="Unassembled WGS sequence"/>
</dbReference>
<accession>A0ABQ5CAU7</accession>
<evidence type="ECO:0000313" key="1">
    <source>
        <dbReference type="EMBL" id="GJT23662.1"/>
    </source>
</evidence>
<proteinExistence type="predicted"/>
<name>A0ABQ5CAU7_9ASTR</name>